<dbReference type="InterPro" id="IPR029056">
    <property type="entry name" value="Ribokinase-like"/>
</dbReference>
<evidence type="ECO:0000313" key="5">
    <source>
        <dbReference type="Proteomes" id="UP000230779"/>
    </source>
</evidence>
<dbReference type="PANTHER" id="PTHR10584">
    <property type="entry name" value="SUGAR KINASE"/>
    <property type="match status" value="1"/>
</dbReference>
<dbReference type="InterPro" id="IPR002139">
    <property type="entry name" value="Ribo/fructo_kinase"/>
</dbReference>
<evidence type="ECO:0000259" key="3">
    <source>
        <dbReference type="Pfam" id="PF00294"/>
    </source>
</evidence>
<name>A0A2M7RJA4_9BACT</name>
<dbReference type="InterPro" id="IPR011611">
    <property type="entry name" value="PfkB_dom"/>
</dbReference>
<keyword evidence="1" id="KW-0808">Transferase</keyword>
<organism evidence="4 5">
    <name type="scientific">Candidatus Kerfeldbacteria bacterium CG_4_10_14_0_8_um_filter_42_10</name>
    <dbReference type="NCBI Taxonomy" id="2014248"/>
    <lineage>
        <taxon>Bacteria</taxon>
        <taxon>Candidatus Kerfeldiibacteriota</taxon>
    </lineage>
</organism>
<dbReference type="EMBL" id="PFMD01000027">
    <property type="protein sequence ID" value="PIY96835.1"/>
    <property type="molecule type" value="Genomic_DNA"/>
</dbReference>
<feature type="domain" description="Carbohydrate kinase PfkB" evidence="3">
    <location>
        <begin position="6"/>
        <end position="292"/>
    </location>
</feature>
<dbReference type="GO" id="GO:0006796">
    <property type="term" value="P:phosphate-containing compound metabolic process"/>
    <property type="evidence" value="ECO:0007669"/>
    <property type="project" value="UniProtKB-ARBA"/>
</dbReference>
<dbReference type="PRINTS" id="PR00990">
    <property type="entry name" value="RIBOKINASE"/>
</dbReference>
<protein>
    <recommendedName>
        <fullName evidence="3">Carbohydrate kinase PfkB domain-containing protein</fullName>
    </recommendedName>
</protein>
<gene>
    <name evidence="4" type="ORF">COY66_02820</name>
</gene>
<dbReference type="Gene3D" id="3.40.1190.20">
    <property type="match status" value="1"/>
</dbReference>
<dbReference type="AlphaFoldDB" id="A0A2M7RJA4"/>
<dbReference type="GO" id="GO:0016301">
    <property type="term" value="F:kinase activity"/>
    <property type="evidence" value="ECO:0007669"/>
    <property type="project" value="UniProtKB-KW"/>
</dbReference>
<evidence type="ECO:0000256" key="2">
    <source>
        <dbReference type="ARBA" id="ARBA00022777"/>
    </source>
</evidence>
<proteinExistence type="predicted"/>
<dbReference type="Proteomes" id="UP000230779">
    <property type="component" value="Unassembled WGS sequence"/>
</dbReference>
<comment type="caution">
    <text evidence="4">The sequence shown here is derived from an EMBL/GenBank/DDBJ whole genome shotgun (WGS) entry which is preliminary data.</text>
</comment>
<dbReference type="SUPFAM" id="SSF53613">
    <property type="entry name" value="Ribokinase-like"/>
    <property type="match status" value="1"/>
</dbReference>
<reference evidence="4 5" key="1">
    <citation type="submission" date="2017-09" db="EMBL/GenBank/DDBJ databases">
        <title>Depth-based differentiation of microbial function through sediment-hosted aquifers and enrichment of novel symbionts in the deep terrestrial subsurface.</title>
        <authorList>
            <person name="Probst A.J."/>
            <person name="Ladd B."/>
            <person name="Jarett J.K."/>
            <person name="Geller-Mcgrath D.E."/>
            <person name="Sieber C.M."/>
            <person name="Emerson J.B."/>
            <person name="Anantharaman K."/>
            <person name="Thomas B.C."/>
            <person name="Malmstrom R."/>
            <person name="Stieglmeier M."/>
            <person name="Klingl A."/>
            <person name="Woyke T."/>
            <person name="Ryan C.M."/>
            <person name="Banfield J.F."/>
        </authorList>
    </citation>
    <scope>NUCLEOTIDE SEQUENCE [LARGE SCALE GENOMIC DNA]</scope>
    <source>
        <strain evidence="4">CG_4_10_14_0_8_um_filter_42_10</strain>
    </source>
</reference>
<sequence>MKNIEVLCLGSWKVDFFLKGDFSLAGIKDGEKNFVDSCEYFPGGSAANIAVGLSRLGIKTALYANDYRDELGDYLKTNLRREKVKYIASSVKKKTPLVVIINTKDKRFFFRQLTGQNDQFNPEKIAQYRPKYIVVSGNVDSKSIRKIFSKRIARLNVFLPSTYFCENKPKYFKDILSFTDIIQLNSLEAFHLLNHKGISEKNILRRLRELGPKKVILTKGKRGAEYFDGEKIIKVKSIRTDEIDETGAGDGFAAGFIYGLLKNHSTINSLKIGSFVASEVIKKTGAQTGLPTSKNLRILR</sequence>
<keyword evidence="2" id="KW-0418">Kinase</keyword>
<dbReference type="PANTHER" id="PTHR10584:SF166">
    <property type="entry name" value="RIBOKINASE"/>
    <property type="match status" value="1"/>
</dbReference>
<evidence type="ECO:0000313" key="4">
    <source>
        <dbReference type="EMBL" id="PIY96835.1"/>
    </source>
</evidence>
<accession>A0A2M7RJA4</accession>
<dbReference type="Pfam" id="PF00294">
    <property type="entry name" value="PfkB"/>
    <property type="match status" value="1"/>
</dbReference>
<evidence type="ECO:0000256" key="1">
    <source>
        <dbReference type="ARBA" id="ARBA00022679"/>
    </source>
</evidence>